<feature type="compositionally biased region" description="Low complexity" evidence="3">
    <location>
        <begin position="147"/>
        <end position="164"/>
    </location>
</feature>
<dbReference type="PANTHER" id="PTHR37534:SF20">
    <property type="entry name" value="PRO1A C6 ZINK-FINGER PROTEIN"/>
    <property type="match status" value="1"/>
</dbReference>
<dbReference type="GO" id="GO:0005634">
    <property type="term" value="C:nucleus"/>
    <property type="evidence" value="ECO:0007669"/>
    <property type="project" value="UniProtKB-SubCell"/>
</dbReference>
<reference evidence="5" key="1">
    <citation type="submission" date="2023-02" db="EMBL/GenBank/DDBJ databases">
        <title>Identification and recombinant expression of a fungal hydrolase from Papiliotrema laurentii that hydrolyzes apple cutin and clears colloidal polyester polyurethane.</title>
        <authorList>
            <consortium name="DOE Joint Genome Institute"/>
            <person name="Roman V.A."/>
            <person name="Bojanowski C."/>
            <person name="Crable B.R."/>
            <person name="Wagner D.N."/>
            <person name="Hung C.S."/>
            <person name="Nadeau L.J."/>
            <person name="Schratz L."/>
            <person name="Haridas S."/>
            <person name="Pangilinan J."/>
            <person name="Lipzen A."/>
            <person name="Na H."/>
            <person name="Yan M."/>
            <person name="Ng V."/>
            <person name="Grigoriev I.V."/>
            <person name="Spatafora J.W."/>
            <person name="Barlow D."/>
            <person name="Biffinger J."/>
            <person name="Kelley-Loughnane N."/>
            <person name="Varaljay V.A."/>
            <person name="Crookes-Goodson W.J."/>
        </authorList>
    </citation>
    <scope>NUCLEOTIDE SEQUENCE</scope>
    <source>
        <strain evidence="5">5307AH</strain>
    </source>
</reference>
<evidence type="ECO:0000313" key="5">
    <source>
        <dbReference type="EMBL" id="KAK1925270.1"/>
    </source>
</evidence>
<dbReference type="PANTHER" id="PTHR37534">
    <property type="entry name" value="TRANSCRIPTIONAL ACTIVATOR PROTEIN UGA3"/>
    <property type="match status" value="1"/>
</dbReference>
<dbReference type="InterPro" id="IPR021858">
    <property type="entry name" value="Fun_TF"/>
</dbReference>
<dbReference type="InterPro" id="IPR001138">
    <property type="entry name" value="Zn2Cys6_DnaBD"/>
</dbReference>
<keyword evidence="2" id="KW-0539">Nucleus</keyword>
<evidence type="ECO:0000313" key="6">
    <source>
        <dbReference type="Proteomes" id="UP001182556"/>
    </source>
</evidence>
<gene>
    <name evidence="5" type="ORF">DB88DRAFT_187396</name>
</gene>
<feature type="compositionally biased region" description="Low complexity" evidence="3">
    <location>
        <begin position="1"/>
        <end position="17"/>
    </location>
</feature>
<dbReference type="PROSITE" id="PS50048">
    <property type="entry name" value="ZN2_CY6_FUNGAL_2"/>
    <property type="match status" value="1"/>
</dbReference>
<evidence type="ECO:0000256" key="1">
    <source>
        <dbReference type="ARBA" id="ARBA00004123"/>
    </source>
</evidence>
<dbReference type="InterPro" id="IPR036864">
    <property type="entry name" value="Zn2-C6_fun-type_DNA-bd_sf"/>
</dbReference>
<feature type="compositionally biased region" description="Polar residues" evidence="3">
    <location>
        <begin position="130"/>
        <end position="144"/>
    </location>
</feature>
<comment type="caution">
    <text evidence="5">The sequence shown here is derived from an EMBL/GenBank/DDBJ whole genome shotgun (WGS) entry which is preliminary data.</text>
</comment>
<evidence type="ECO:0000256" key="2">
    <source>
        <dbReference type="ARBA" id="ARBA00023242"/>
    </source>
</evidence>
<dbReference type="Proteomes" id="UP001182556">
    <property type="component" value="Unassembled WGS sequence"/>
</dbReference>
<dbReference type="GO" id="GO:0000981">
    <property type="term" value="F:DNA-binding transcription factor activity, RNA polymerase II-specific"/>
    <property type="evidence" value="ECO:0007669"/>
    <property type="project" value="InterPro"/>
</dbReference>
<dbReference type="SMART" id="SM00066">
    <property type="entry name" value="GAL4"/>
    <property type="match status" value="1"/>
</dbReference>
<dbReference type="EMBL" id="JAODAN010000003">
    <property type="protein sequence ID" value="KAK1925270.1"/>
    <property type="molecule type" value="Genomic_DNA"/>
</dbReference>
<dbReference type="AlphaFoldDB" id="A0AAD9FSA7"/>
<dbReference type="CDD" id="cd00067">
    <property type="entry name" value="GAL4"/>
    <property type="match status" value="1"/>
</dbReference>
<organism evidence="5 6">
    <name type="scientific">Papiliotrema laurentii</name>
    <name type="common">Cryptococcus laurentii</name>
    <dbReference type="NCBI Taxonomy" id="5418"/>
    <lineage>
        <taxon>Eukaryota</taxon>
        <taxon>Fungi</taxon>
        <taxon>Dikarya</taxon>
        <taxon>Basidiomycota</taxon>
        <taxon>Agaricomycotina</taxon>
        <taxon>Tremellomycetes</taxon>
        <taxon>Tremellales</taxon>
        <taxon>Rhynchogastremaceae</taxon>
        <taxon>Papiliotrema</taxon>
    </lineage>
</organism>
<evidence type="ECO:0000256" key="3">
    <source>
        <dbReference type="SAM" id="MobiDB-lite"/>
    </source>
</evidence>
<feature type="domain" description="Zn(2)-C6 fungal-type" evidence="4">
    <location>
        <begin position="40"/>
        <end position="67"/>
    </location>
</feature>
<feature type="region of interest" description="Disordered" evidence="3">
    <location>
        <begin position="117"/>
        <end position="169"/>
    </location>
</feature>
<dbReference type="Pfam" id="PF00172">
    <property type="entry name" value="Zn_clus"/>
    <property type="match status" value="1"/>
</dbReference>
<dbReference type="Gene3D" id="4.10.240.10">
    <property type="entry name" value="Zn(2)-C6 fungal-type DNA-binding domain"/>
    <property type="match status" value="1"/>
</dbReference>
<keyword evidence="6" id="KW-1185">Reference proteome</keyword>
<sequence>MSNTYSVTSSSPVYPSVDADTPGDPVNRPRKAVHKRSKTGCLVCRARRIKCDLGQPECARCVKYGAEVSGRFFSSANPPVPLSRRDHAYRCIGIADNKCGYPSKKALDLRAIDEKLSKRHRSSDARLPLTPSSVTSPLNPSQRPQLAGSSQPGPSTPASTSSGPRLYDDGPTSLDALHALCRMTTMGSFFSAPTAPPDFLREQFSDPDELRCFHHCLTYTFSILVVKEEKNPWVEHVMPLLLEPDGATPMSTEALRLSMLTIGATHLAYLHNRVEMERDSHVKALSTKYRAETMRILRKARSLEHELESNSYFAAALLLNHNDCLAGERQWREAWRYCKEAIQARGGCEAMLFGRDGASRRMGVLEQTLVEQMAYVDIAACLSVGEPPAMLNPRRWWWERLAREVASRDEEDSFENTKGIQRSIVHLATRTAKLLADQRSMANHSLIYATRRGSVPHTVTDHVAMSPFGISFQTVVLGHNDDVIALGRDIERWFENFQEDKVEPRTRIGSMTFWHMVQIMLKHELQNRPRDDPVVQGHAKAIMDACVEAGDKIEFLNWPLLIASCVLSEPHLRDQSRSIIRMFAYQCCHEVVAIRDIIEEVWRRIDEGRDDRSCHYLEVMVDTGRAVLLG</sequence>
<dbReference type="Pfam" id="PF11951">
    <property type="entry name" value="Fungal_trans_2"/>
    <property type="match status" value="1"/>
</dbReference>
<dbReference type="GO" id="GO:0008270">
    <property type="term" value="F:zinc ion binding"/>
    <property type="evidence" value="ECO:0007669"/>
    <property type="project" value="InterPro"/>
</dbReference>
<protein>
    <submittedName>
        <fullName evidence="5">Fungal-specific transcription factor domain-containing protein</fullName>
    </submittedName>
</protein>
<feature type="region of interest" description="Disordered" evidence="3">
    <location>
        <begin position="1"/>
        <end position="31"/>
    </location>
</feature>
<dbReference type="SUPFAM" id="SSF57701">
    <property type="entry name" value="Zn2/Cys6 DNA-binding domain"/>
    <property type="match status" value="1"/>
</dbReference>
<evidence type="ECO:0000259" key="4">
    <source>
        <dbReference type="PROSITE" id="PS50048"/>
    </source>
</evidence>
<proteinExistence type="predicted"/>
<comment type="subcellular location">
    <subcellularLocation>
        <location evidence="1">Nucleus</location>
    </subcellularLocation>
</comment>
<accession>A0AAD9FSA7</accession>
<name>A0AAD9FSA7_PAPLA</name>